<feature type="transmembrane region" description="Helical" evidence="1">
    <location>
        <begin position="122"/>
        <end position="151"/>
    </location>
</feature>
<keyword evidence="1" id="KW-0472">Membrane</keyword>
<feature type="transmembrane region" description="Helical" evidence="1">
    <location>
        <begin position="88"/>
        <end position="110"/>
    </location>
</feature>
<keyword evidence="1" id="KW-0812">Transmembrane</keyword>
<feature type="transmembrane region" description="Helical" evidence="1">
    <location>
        <begin position="171"/>
        <end position="191"/>
    </location>
</feature>
<name>A0A5E7ESR2_PSEFL</name>
<dbReference type="EMBL" id="CABVHW010000022">
    <property type="protein sequence ID" value="VVO30171.1"/>
    <property type="molecule type" value="Genomic_DNA"/>
</dbReference>
<protein>
    <submittedName>
        <fullName evidence="2">Uncharacterized protein</fullName>
    </submittedName>
</protein>
<reference evidence="2 3" key="1">
    <citation type="submission" date="2019-09" db="EMBL/GenBank/DDBJ databases">
        <authorList>
            <person name="Chandra G."/>
            <person name="Truman W A."/>
        </authorList>
    </citation>
    <scope>NUCLEOTIDE SEQUENCE [LARGE SCALE GENOMIC DNA]</scope>
    <source>
        <strain evidence="2">PS710</strain>
    </source>
</reference>
<evidence type="ECO:0000313" key="3">
    <source>
        <dbReference type="Proteomes" id="UP000381093"/>
    </source>
</evidence>
<dbReference type="Proteomes" id="UP000381093">
    <property type="component" value="Unassembled WGS sequence"/>
</dbReference>
<sequence length="200" mass="22295">MINLWQAHISFAMILFLLLPSFGLSKAWRVALLLALLAASFIPLDGLTLAAYLRSHIDDLAVTTLVFMAWGCLRRMDFLPPAQHGQTSVLILFAVMALVLYPATLGLSDLDPYRFGFSPRPMLVFVALLTLGLFYLRNYLAVVMLAGATLAFIAGIKPSHNYWDYLVDPLLGLYCCLALLVLALRWTFGWLNTLRGSVRN</sequence>
<organism evidence="2 3">
    <name type="scientific">Pseudomonas fluorescens</name>
    <dbReference type="NCBI Taxonomy" id="294"/>
    <lineage>
        <taxon>Bacteria</taxon>
        <taxon>Pseudomonadati</taxon>
        <taxon>Pseudomonadota</taxon>
        <taxon>Gammaproteobacteria</taxon>
        <taxon>Pseudomonadales</taxon>
        <taxon>Pseudomonadaceae</taxon>
        <taxon>Pseudomonas</taxon>
    </lineage>
</organism>
<feature type="transmembrane region" description="Helical" evidence="1">
    <location>
        <begin position="33"/>
        <end position="53"/>
    </location>
</feature>
<gene>
    <name evidence="2" type="ORF">PS710_04962</name>
</gene>
<dbReference type="AlphaFoldDB" id="A0A5E7ESR2"/>
<feature type="transmembrane region" description="Helical" evidence="1">
    <location>
        <begin position="60"/>
        <end position="76"/>
    </location>
</feature>
<accession>A0A5E7ESR2</accession>
<evidence type="ECO:0000313" key="2">
    <source>
        <dbReference type="EMBL" id="VVO30171.1"/>
    </source>
</evidence>
<dbReference type="RefSeq" id="WP_150766865.1">
    <property type="nucleotide sequence ID" value="NZ_CABVHW010000022.1"/>
</dbReference>
<keyword evidence="1" id="KW-1133">Transmembrane helix</keyword>
<proteinExistence type="predicted"/>
<evidence type="ECO:0000256" key="1">
    <source>
        <dbReference type="SAM" id="Phobius"/>
    </source>
</evidence>